<feature type="region of interest" description="Disordered" evidence="1">
    <location>
        <begin position="617"/>
        <end position="636"/>
    </location>
</feature>
<accession>A0ABQ8AU32</accession>
<proteinExistence type="predicted"/>
<dbReference type="PANTHER" id="PTHR33416">
    <property type="entry name" value="NUCLEAR PORE COMPLEX PROTEIN NUP1"/>
    <property type="match status" value="1"/>
</dbReference>
<feature type="region of interest" description="Disordered" evidence="1">
    <location>
        <begin position="372"/>
        <end position="424"/>
    </location>
</feature>
<dbReference type="Proteomes" id="UP000824890">
    <property type="component" value="Unassembled WGS sequence"/>
</dbReference>
<feature type="compositionally biased region" description="Basic and acidic residues" evidence="1">
    <location>
        <begin position="69"/>
        <end position="88"/>
    </location>
</feature>
<organism evidence="2 3">
    <name type="scientific">Brassica napus</name>
    <name type="common">Rape</name>
    <dbReference type="NCBI Taxonomy" id="3708"/>
    <lineage>
        <taxon>Eukaryota</taxon>
        <taxon>Viridiplantae</taxon>
        <taxon>Streptophyta</taxon>
        <taxon>Embryophyta</taxon>
        <taxon>Tracheophyta</taxon>
        <taxon>Spermatophyta</taxon>
        <taxon>Magnoliopsida</taxon>
        <taxon>eudicotyledons</taxon>
        <taxon>Gunneridae</taxon>
        <taxon>Pentapetalae</taxon>
        <taxon>rosids</taxon>
        <taxon>malvids</taxon>
        <taxon>Brassicales</taxon>
        <taxon>Brassicaceae</taxon>
        <taxon>Brassiceae</taxon>
        <taxon>Brassica</taxon>
    </lineage>
</organism>
<protein>
    <submittedName>
        <fullName evidence="2">Uncharacterized protein</fullName>
    </submittedName>
</protein>
<evidence type="ECO:0000313" key="2">
    <source>
        <dbReference type="EMBL" id="KAH0896041.1"/>
    </source>
</evidence>
<feature type="compositionally biased region" description="Gly residues" evidence="1">
    <location>
        <begin position="140"/>
        <end position="156"/>
    </location>
</feature>
<dbReference type="EMBL" id="JAGKQM010000012">
    <property type="protein sequence ID" value="KAH0896041.1"/>
    <property type="molecule type" value="Genomic_DNA"/>
</dbReference>
<comment type="caution">
    <text evidence="2">The sequence shown here is derived from an EMBL/GenBank/DDBJ whole genome shotgun (WGS) entry which is preliminary data.</text>
</comment>
<feature type="compositionally biased region" description="Basic residues" evidence="1">
    <location>
        <begin position="313"/>
        <end position="323"/>
    </location>
</feature>
<feature type="compositionally biased region" description="Polar residues" evidence="1">
    <location>
        <begin position="324"/>
        <end position="337"/>
    </location>
</feature>
<evidence type="ECO:0000256" key="1">
    <source>
        <dbReference type="SAM" id="MobiDB-lite"/>
    </source>
</evidence>
<dbReference type="PANTHER" id="PTHR33416:SF18">
    <property type="entry name" value="NUCLEOPORIN-LIKE PROTEIN"/>
    <property type="match status" value="1"/>
</dbReference>
<keyword evidence="3" id="KW-1185">Reference proteome</keyword>
<name>A0ABQ8AU32_BRANA</name>
<feature type="region of interest" description="Disordered" evidence="1">
    <location>
        <begin position="642"/>
        <end position="701"/>
    </location>
</feature>
<sequence length="965" mass="104461">MAPTNTLKLRTRPTKKNMLLRSASTPLLNSLVHVSTPKESPNEAVDQRPRSLVLSSPSSCCYSPMSIHSSDETTRRVKRTASESDLRHLTTTKPPSSKFLNSAALMEDVEEGIGFGIIRTSSYDGGLAFWTLEEETEVSSGGGGGGGIVHGGGKGGSDGDDSTDVHYRKMIEANPGNGMFLGNYAKFLKEVRKDYLRAEEYCGRAILVNPNDGNVLAMYAELVWMIHKDSSRADYVQASYARFLWDADEEEEGGEGEKEERHEEELVTQASRMSFFTGLSPITAIERDMATEGDATFPAATATSDAARGTGGKLRRQTARRHSATTPYSRPPQNQAQRRPWISRIVDPAYRIISGGATRILPYFFSNAASAPSALTAPPEDEDRHQDELQDDPQENDPSSVTPSLSKPKLATIEEGGTSGTANVNESNFSISAQAKGNIALNDVVAISELERLMEGKTFSRAETDRLIEILNSRATDLSDVVRDERVEIPLREGVKKNMSFLDKRKEPIGAKDASSELWATPTPLAKSITLDGVKQVRDEAGLSPAELAKAYMGGQSPSSSSKGFVARNEKNSLDGGMFVANYSGASPSSKPSACWPGVKLNEQLGFATPQNQRENFGIQSFPRTPYPRSILSSSKSKLMQLQDNSSKRLSTLQSPSQSAQTRYGQLKLSKGSDSGVFGPSRRARQSATMSPYSRPSRGRFENSANMKSYEAGESSISMPQTTTYGKHIGLEVGTPTVPRHSSQIARTILDHLERTQPTPKDKSAELKLATSWRYPQSSKTVEPSNSNINNVTKDGSVKLNEDIRNVISNIPPSSVAKLPEVTTRDAQNAITKTASASNGIFSGSSSGTTLQYELGKPKGSLSGSTHEKPPTPSIMPFTTSTAASGDGVAITSHHDEATKDDEVPQFSFGGNRRGDKSPLVFNFPSVSEEVMNEDDEKLGIKYTFGSKKPERISFSSAGSDGVCC</sequence>
<feature type="region of interest" description="Disordered" evidence="1">
    <location>
        <begin position="298"/>
        <end position="340"/>
    </location>
</feature>
<feature type="compositionally biased region" description="Polar residues" evidence="1">
    <location>
        <begin position="396"/>
        <end position="405"/>
    </location>
</feature>
<feature type="compositionally biased region" description="Polar residues" evidence="1">
    <location>
        <begin position="642"/>
        <end position="664"/>
    </location>
</feature>
<gene>
    <name evidence="2" type="ORF">HID58_045609</name>
</gene>
<reference evidence="2 3" key="1">
    <citation type="submission" date="2021-05" db="EMBL/GenBank/DDBJ databases">
        <title>Genome Assembly of Synthetic Allotetraploid Brassica napus Reveals Homoeologous Exchanges between Subgenomes.</title>
        <authorList>
            <person name="Davis J.T."/>
        </authorList>
    </citation>
    <scope>NUCLEOTIDE SEQUENCE [LARGE SCALE GENOMIC DNA]</scope>
    <source>
        <strain evidence="3">cv. Da-Ae</strain>
        <tissue evidence="2">Seedling</tissue>
    </source>
</reference>
<feature type="region of interest" description="Disordered" evidence="1">
    <location>
        <begin position="63"/>
        <end position="94"/>
    </location>
</feature>
<feature type="region of interest" description="Disordered" evidence="1">
    <location>
        <begin position="138"/>
        <end position="161"/>
    </location>
</feature>
<evidence type="ECO:0000313" key="3">
    <source>
        <dbReference type="Proteomes" id="UP000824890"/>
    </source>
</evidence>